<keyword evidence="1" id="KW-0812">Transmembrane</keyword>
<keyword evidence="3" id="KW-1185">Reference proteome</keyword>
<proteinExistence type="predicted"/>
<keyword evidence="1" id="KW-0472">Membrane</keyword>
<evidence type="ECO:0000313" key="3">
    <source>
        <dbReference type="Proteomes" id="UP000269396"/>
    </source>
</evidence>
<gene>
    <name evidence="2" type="ORF">SMTD_LOCUS12938</name>
</gene>
<accession>A0A3P8F943</accession>
<organism evidence="2 3">
    <name type="scientific">Schistosoma mattheei</name>
    <dbReference type="NCBI Taxonomy" id="31246"/>
    <lineage>
        <taxon>Eukaryota</taxon>
        <taxon>Metazoa</taxon>
        <taxon>Spiralia</taxon>
        <taxon>Lophotrochozoa</taxon>
        <taxon>Platyhelminthes</taxon>
        <taxon>Trematoda</taxon>
        <taxon>Digenea</taxon>
        <taxon>Strigeidida</taxon>
        <taxon>Schistosomatoidea</taxon>
        <taxon>Schistosomatidae</taxon>
        <taxon>Schistosoma</taxon>
    </lineage>
</organism>
<dbReference type="AlphaFoldDB" id="A0A3P8F943"/>
<feature type="transmembrane region" description="Helical" evidence="1">
    <location>
        <begin position="6"/>
        <end position="26"/>
    </location>
</feature>
<protein>
    <submittedName>
        <fullName evidence="2">Uncharacterized protein</fullName>
    </submittedName>
</protein>
<name>A0A3P8F943_9TREM</name>
<evidence type="ECO:0000313" key="2">
    <source>
        <dbReference type="EMBL" id="VDP62270.1"/>
    </source>
</evidence>
<sequence>MLLVKIALTHCSSILNLLLLFINLFYNTYYTITALN</sequence>
<reference evidence="2 3" key="1">
    <citation type="submission" date="2018-11" db="EMBL/GenBank/DDBJ databases">
        <authorList>
            <consortium name="Pathogen Informatics"/>
        </authorList>
    </citation>
    <scope>NUCLEOTIDE SEQUENCE [LARGE SCALE GENOMIC DNA]</scope>
    <source>
        <strain>Denwood</strain>
        <strain evidence="3">Zambia</strain>
    </source>
</reference>
<evidence type="ECO:0000256" key="1">
    <source>
        <dbReference type="SAM" id="Phobius"/>
    </source>
</evidence>
<dbReference type="Proteomes" id="UP000269396">
    <property type="component" value="Unassembled WGS sequence"/>
</dbReference>
<keyword evidence="1" id="KW-1133">Transmembrane helix</keyword>
<dbReference type="EMBL" id="UZAL01032966">
    <property type="protein sequence ID" value="VDP62270.1"/>
    <property type="molecule type" value="Genomic_DNA"/>
</dbReference>